<dbReference type="CDD" id="cd07400">
    <property type="entry name" value="MPP_1"/>
    <property type="match status" value="1"/>
</dbReference>
<dbReference type="EMBL" id="MT631606">
    <property type="protein sequence ID" value="QNO55226.1"/>
    <property type="molecule type" value="Genomic_DNA"/>
</dbReference>
<dbReference type="PANTHER" id="PTHR42988:SF2">
    <property type="entry name" value="CYCLIC NUCLEOTIDE PHOSPHODIESTERASE CBUA0032-RELATED"/>
    <property type="match status" value="1"/>
</dbReference>
<dbReference type="Gene3D" id="3.60.21.10">
    <property type="match status" value="1"/>
</dbReference>
<dbReference type="InterPro" id="IPR004843">
    <property type="entry name" value="Calcineurin-like_PHP"/>
</dbReference>
<evidence type="ECO:0000259" key="5">
    <source>
        <dbReference type="Pfam" id="PF00149"/>
    </source>
</evidence>
<dbReference type="EC" id="3.1.4.53" evidence="6"/>
<dbReference type="SUPFAM" id="SSF56300">
    <property type="entry name" value="Metallo-dependent phosphatases"/>
    <property type="match status" value="1"/>
</dbReference>
<dbReference type="PANTHER" id="PTHR42988">
    <property type="entry name" value="PHOSPHOHYDROLASE"/>
    <property type="match status" value="1"/>
</dbReference>
<keyword evidence="2 6" id="KW-0378">Hydrolase</keyword>
<accession>A0A7G9Z4P2</accession>
<dbReference type="GO" id="GO:0046872">
    <property type="term" value="F:metal ion binding"/>
    <property type="evidence" value="ECO:0007669"/>
    <property type="project" value="UniProtKB-KW"/>
</dbReference>
<dbReference type="AlphaFoldDB" id="A0A7G9Z4P2"/>
<evidence type="ECO:0000313" key="6">
    <source>
        <dbReference type="EMBL" id="QNO55226.1"/>
    </source>
</evidence>
<protein>
    <submittedName>
        <fullName evidence="6">3',5'-cyclic adenosine monophosphate phosphodiesterase CpdA</fullName>
        <ecNumber evidence="6">3.1.4.53</ecNumber>
    </submittedName>
</protein>
<keyword evidence="1" id="KW-0479">Metal-binding</keyword>
<sequence>MKIVHISDIHVAEQHFLPDLLERVIIDINEIEPEIVVVTGDLTENGYQSEFKRAKSYIDKIECNVKVVIPGNHDARNVGYLGFEEIFGHRSLKEKYKGITIAGIDSTQPDLDDGHVGREKYGWIEKCMDTGDFKVVALHHHLIPIPKTGREKQIPMDAGDVLELLVRCKVDLVLCGHRHVPWIWNLNGIIITNAGTACTNRVKWNIPQSFNLIEIEEEEKGTIKIYRMHSKGGQELVLEKRIDKATK</sequence>
<dbReference type="InterPro" id="IPR050884">
    <property type="entry name" value="CNP_phosphodiesterase-III"/>
</dbReference>
<evidence type="ECO:0000256" key="3">
    <source>
        <dbReference type="ARBA" id="ARBA00023004"/>
    </source>
</evidence>
<gene>
    <name evidence="6" type="primary">cpdA</name>
    <name evidence="6" type="ORF">MHJDHPNH_00028</name>
</gene>
<evidence type="ECO:0000256" key="1">
    <source>
        <dbReference type="ARBA" id="ARBA00022723"/>
    </source>
</evidence>
<dbReference type="InterPro" id="IPR029052">
    <property type="entry name" value="Metallo-depent_PP-like"/>
</dbReference>
<organism evidence="6">
    <name type="scientific">Candidatus Methanophaga sp. ANME-1 ERB7</name>
    <dbReference type="NCBI Taxonomy" id="2759913"/>
    <lineage>
        <taxon>Archaea</taxon>
        <taxon>Methanobacteriati</taxon>
        <taxon>Methanobacteriota</taxon>
        <taxon>Stenosarchaea group</taxon>
        <taxon>Methanomicrobia</taxon>
        <taxon>Candidatus Methanophagales</taxon>
        <taxon>Candidatus Methanophagaceae</taxon>
        <taxon>Candidatus Methanophaga</taxon>
    </lineage>
</organism>
<evidence type="ECO:0000256" key="4">
    <source>
        <dbReference type="ARBA" id="ARBA00025742"/>
    </source>
</evidence>
<dbReference type="GO" id="GO:0004115">
    <property type="term" value="F:3',5'-cyclic-AMP phosphodiesterase activity"/>
    <property type="evidence" value="ECO:0007669"/>
    <property type="project" value="UniProtKB-EC"/>
</dbReference>
<reference evidence="6" key="1">
    <citation type="submission" date="2020-06" db="EMBL/GenBank/DDBJ databases">
        <title>Unique genomic features of the anaerobic methanotrophic archaea.</title>
        <authorList>
            <person name="Chadwick G.L."/>
            <person name="Skennerton C.T."/>
            <person name="Laso-Perez R."/>
            <person name="Leu A.O."/>
            <person name="Speth D.R."/>
            <person name="Yu H."/>
            <person name="Morgan-Lang C."/>
            <person name="Hatzenpichler R."/>
            <person name="Goudeau D."/>
            <person name="Malmstrom R."/>
            <person name="Brazelton W.J."/>
            <person name="Woyke T."/>
            <person name="Hallam S.J."/>
            <person name="Tyson G.W."/>
            <person name="Wegener G."/>
            <person name="Boetius A."/>
            <person name="Orphan V."/>
        </authorList>
    </citation>
    <scope>NUCLEOTIDE SEQUENCE</scope>
</reference>
<comment type="similarity">
    <text evidence="4">Belongs to the cyclic nucleotide phosphodiesterase class-III family.</text>
</comment>
<name>A0A7G9Z4P2_9EURY</name>
<evidence type="ECO:0000256" key="2">
    <source>
        <dbReference type="ARBA" id="ARBA00022801"/>
    </source>
</evidence>
<dbReference type="Pfam" id="PF00149">
    <property type="entry name" value="Metallophos"/>
    <property type="match status" value="1"/>
</dbReference>
<keyword evidence="3" id="KW-0408">Iron</keyword>
<feature type="domain" description="Calcineurin-like phosphoesterase" evidence="5">
    <location>
        <begin position="1"/>
        <end position="181"/>
    </location>
</feature>
<proteinExistence type="inferred from homology"/>